<evidence type="ECO:0000256" key="2">
    <source>
        <dbReference type="SAM" id="SignalP"/>
    </source>
</evidence>
<accession>A0A6C2UIP2</accession>
<evidence type="ECO:0000256" key="1">
    <source>
        <dbReference type="ARBA" id="ARBA00022801"/>
    </source>
</evidence>
<evidence type="ECO:0000313" key="4">
    <source>
        <dbReference type="EMBL" id="VGO19743.1"/>
    </source>
</evidence>
<dbReference type="Pfam" id="PF05448">
    <property type="entry name" value="AXE1"/>
    <property type="match status" value="1"/>
</dbReference>
<dbReference type="AlphaFoldDB" id="A0A6C2UIP2"/>
<feature type="signal peptide" evidence="2">
    <location>
        <begin position="1"/>
        <end position="20"/>
    </location>
</feature>
<reference evidence="4 5" key="1">
    <citation type="submission" date="2019-04" db="EMBL/GenBank/DDBJ databases">
        <authorList>
            <person name="Van Vliet M D."/>
        </authorList>
    </citation>
    <scope>NUCLEOTIDE SEQUENCE [LARGE SCALE GENOMIC DNA]</scope>
    <source>
        <strain evidence="4 5">F21</strain>
    </source>
</reference>
<dbReference type="EMBL" id="CAAHFH010000001">
    <property type="protein sequence ID" value="VGO19743.1"/>
    <property type="molecule type" value="Genomic_DNA"/>
</dbReference>
<dbReference type="SUPFAM" id="SSF53474">
    <property type="entry name" value="alpha/beta-Hydrolases"/>
    <property type="match status" value="1"/>
</dbReference>
<organism evidence="4 5">
    <name type="scientific">Pontiella sulfatireligans</name>
    <dbReference type="NCBI Taxonomy" id="2750658"/>
    <lineage>
        <taxon>Bacteria</taxon>
        <taxon>Pseudomonadati</taxon>
        <taxon>Kiritimatiellota</taxon>
        <taxon>Kiritimatiellia</taxon>
        <taxon>Kiritimatiellales</taxon>
        <taxon>Pontiellaceae</taxon>
        <taxon>Pontiella</taxon>
    </lineage>
</organism>
<dbReference type="PANTHER" id="PTHR22946">
    <property type="entry name" value="DIENELACTONE HYDROLASE DOMAIN-CONTAINING PROTEIN-RELATED"/>
    <property type="match status" value="1"/>
</dbReference>
<name>A0A6C2UIP2_9BACT</name>
<dbReference type="RefSeq" id="WP_136061153.1">
    <property type="nucleotide sequence ID" value="NZ_CAAHFH010000001.1"/>
</dbReference>
<dbReference type="Proteomes" id="UP000346198">
    <property type="component" value="Unassembled WGS sequence"/>
</dbReference>
<keyword evidence="2" id="KW-0732">Signal</keyword>
<dbReference type="InterPro" id="IPR029058">
    <property type="entry name" value="AB_hydrolase_fold"/>
</dbReference>
<feature type="domain" description="Acetyl xylan esterase" evidence="3">
    <location>
        <begin position="267"/>
        <end position="414"/>
    </location>
</feature>
<dbReference type="GO" id="GO:0052689">
    <property type="term" value="F:carboxylic ester hydrolase activity"/>
    <property type="evidence" value="ECO:0007669"/>
    <property type="project" value="UniProtKB-ARBA"/>
</dbReference>
<sequence>MNSVLSKMVAIVLMSGTTQAATIEWGGAAIIAGATDVNTSGRLEYAYHAGGTSAVTLNGVVFVAGGTDFGGDVTLGGTPVAFSNFGQNAAPFNTLSSDYQSLLDAGVYNNATVKTDPVTVTLTNLTAGQEYEVQFWANDSRNSAGRYLTLASGANTVDLDYNSTDVLGGVGQHVIGMFTADGTSQSFTVTPNVALAFNAIQVRNLTPVSDYQAELDTVLALGNLTNAPTLYTTNYVATTWAAVSAEIVSSGEAQPVLYEGLDYNGHPTRIFAWVGLPADLSEPVPAVVLAHGAGSGTAYKEWVDLWNARGYAAIAMDFNGKMSDTNAVATALPSYRGPVQDGRYDNSVTYPAVALTNHWMYHCVADVVLANSLLRSMPEVNEDHVGLMGVSWGGTITSTTIGIDTRLRFAVPTYGCGHLYDSYSLYSHLADCELYKQVWDPMVRIHRATMPVLWYSWPTDPHFPVDCQAETYLAMSGEHMVTLIPGMTHNHPAAWNREDSYTFANSIVSNGTPWCKQQSLELSNNVATVTFTSTKTLDGAELVSTKGTGYAGDLTWTQTSATLSSNGGGSWTVTATLPDDTTGWFVNVLSDTLVVSSDYQEIINLIPDQLELNHSIYANQSTGRVDVAFTAPTNVEIVEIRIGNQSHPGAITNVTVAPFVETNAYPATFPVWIGFDNTVAGLADGETASATLILVWHELDGSTDQVELPIQVAAYTTLHADVDIFATATANYGSNTVATMVSEVLTAPDGLATFQIAFDVTPMTAGSSVSSGNVTDQTTAQSWGIFAAGETDGALYTFDGDTAEVAEPIDNLQVTNFNAHGGSQTINDITGLSFKSIEIANGNHARDNVGVLVNSGVYENLGQLSREIYTIDLEGLSGVTPPVTNLAIKPMSTSGSNRFTVNSIKVKYTVAFSGSAYSTWASGYGLVDDDALPGADVENGGLGDGYDNLAEFALGMNPTNSDAGARESVGIAVEGGTNYFEYVHNRRSDYAAQDLSYLLIDSTNLVNSSSSTNAQDQIMVGSAVEGYEPVTNRYITDESSKFIELKIEQN</sequence>
<evidence type="ECO:0000313" key="5">
    <source>
        <dbReference type="Proteomes" id="UP000346198"/>
    </source>
</evidence>
<protein>
    <recommendedName>
        <fullName evidence="3">Acetyl xylan esterase domain-containing protein</fullName>
    </recommendedName>
</protein>
<dbReference type="InterPro" id="IPR050261">
    <property type="entry name" value="FrsA_esterase"/>
</dbReference>
<keyword evidence="5" id="KW-1185">Reference proteome</keyword>
<dbReference type="InterPro" id="IPR008391">
    <property type="entry name" value="AXE1_dom"/>
</dbReference>
<dbReference type="PANTHER" id="PTHR22946:SF9">
    <property type="entry name" value="POLYKETIDE TRANSFERASE AF380"/>
    <property type="match status" value="1"/>
</dbReference>
<evidence type="ECO:0000259" key="3">
    <source>
        <dbReference type="Pfam" id="PF05448"/>
    </source>
</evidence>
<proteinExistence type="predicted"/>
<gene>
    <name evidence="4" type="ORF">SCARR_01802</name>
</gene>
<keyword evidence="1" id="KW-0378">Hydrolase</keyword>
<feature type="chain" id="PRO_5025678104" description="Acetyl xylan esterase domain-containing protein" evidence="2">
    <location>
        <begin position="21"/>
        <end position="1050"/>
    </location>
</feature>
<dbReference type="Gene3D" id="3.40.50.1820">
    <property type="entry name" value="alpha/beta hydrolase"/>
    <property type="match status" value="1"/>
</dbReference>